<name>A0A0E9V7D8_ANGAN</name>
<dbReference type="EMBL" id="GBXM01035222">
    <property type="protein sequence ID" value="JAH73355.1"/>
    <property type="molecule type" value="Transcribed_RNA"/>
</dbReference>
<reference evidence="1" key="2">
    <citation type="journal article" date="2015" name="Fish Shellfish Immunol.">
        <title>Early steps in the European eel (Anguilla anguilla)-Vibrio vulnificus interaction in the gills: Role of the RtxA13 toxin.</title>
        <authorList>
            <person name="Callol A."/>
            <person name="Pajuelo D."/>
            <person name="Ebbesson L."/>
            <person name="Teles M."/>
            <person name="MacKenzie S."/>
            <person name="Amaro C."/>
        </authorList>
    </citation>
    <scope>NUCLEOTIDE SEQUENCE</scope>
</reference>
<accession>A0A0E9V7D8</accession>
<proteinExistence type="predicted"/>
<sequence>MNTTIYSKHSFPVLTLCFPCFNINIFRALRSASAGIVCQLPGSVSTRGG</sequence>
<reference evidence="1" key="1">
    <citation type="submission" date="2014-11" db="EMBL/GenBank/DDBJ databases">
        <authorList>
            <person name="Amaro Gonzalez C."/>
        </authorList>
    </citation>
    <scope>NUCLEOTIDE SEQUENCE</scope>
</reference>
<protein>
    <submittedName>
        <fullName evidence="1">Uncharacterized protein</fullName>
    </submittedName>
</protein>
<organism evidence="1">
    <name type="scientific">Anguilla anguilla</name>
    <name type="common">European freshwater eel</name>
    <name type="synonym">Muraena anguilla</name>
    <dbReference type="NCBI Taxonomy" id="7936"/>
    <lineage>
        <taxon>Eukaryota</taxon>
        <taxon>Metazoa</taxon>
        <taxon>Chordata</taxon>
        <taxon>Craniata</taxon>
        <taxon>Vertebrata</taxon>
        <taxon>Euteleostomi</taxon>
        <taxon>Actinopterygii</taxon>
        <taxon>Neopterygii</taxon>
        <taxon>Teleostei</taxon>
        <taxon>Anguilliformes</taxon>
        <taxon>Anguillidae</taxon>
        <taxon>Anguilla</taxon>
    </lineage>
</organism>
<evidence type="ECO:0000313" key="1">
    <source>
        <dbReference type="EMBL" id="JAH73355.1"/>
    </source>
</evidence>
<dbReference type="AlphaFoldDB" id="A0A0E9V7D8"/>